<comment type="caution">
    <text evidence="1">The sequence shown here is derived from an EMBL/GenBank/DDBJ whole genome shotgun (WGS) entry which is preliminary data.</text>
</comment>
<reference evidence="1 2" key="1">
    <citation type="journal article" date="2013" name="Genome Biol. Evol.">
        <title>Genomes of Stigonematalean cyanobacteria (subsection V) and the evolution of oxygenic photosynthesis from prokaryotes to plastids.</title>
        <authorList>
            <person name="Dagan T."/>
            <person name="Roettger M."/>
            <person name="Stucken K."/>
            <person name="Landan G."/>
            <person name="Koch R."/>
            <person name="Major P."/>
            <person name="Gould S.B."/>
            <person name="Goremykin V.V."/>
            <person name="Rippka R."/>
            <person name="Tandeau de Marsac N."/>
            <person name="Gugger M."/>
            <person name="Lockhart P.J."/>
            <person name="Allen J.F."/>
            <person name="Brune I."/>
            <person name="Maus I."/>
            <person name="Puhler A."/>
            <person name="Martin W.F."/>
        </authorList>
    </citation>
    <scope>NUCLEOTIDE SEQUENCE [LARGE SCALE GENOMIC DNA]</scope>
    <source>
        <strain evidence="1 2">PCC 7110</strain>
    </source>
</reference>
<organism evidence="1 2">
    <name type="scientific">Scytonema hofmannii PCC 7110</name>
    <dbReference type="NCBI Taxonomy" id="128403"/>
    <lineage>
        <taxon>Bacteria</taxon>
        <taxon>Bacillati</taxon>
        <taxon>Cyanobacteriota</taxon>
        <taxon>Cyanophyceae</taxon>
        <taxon>Nostocales</taxon>
        <taxon>Scytonemataceae</taxon>
        <taxon>Scytonema</taxon>
    </lineage>
</organism>
<dbReference type="AlphaFoldDB" id="A0A139WRA4"/>
<proteinExistence type="predicted"/>
<protein>
    <submittedName>
        <fullName evidence="1">Uncharacterized protein</fullName>
    </submittedName>
</protein>
<sequence>MPFQKNHKYRWQSHQDRSLDKAPICFKGWEGQKEKLKAVPNWQQRLREYVDQLLSDFSTKGSDG</sequence>
<accession>A0A139WRA4</accession>
<gene>
    <name evidence="1" type="ORF">WA1_09445</name>
</gene>
<name>A0A139WRA4_9CYAN</name>
<keyword evidence="2" id="KW-1185">Reference proteome</keyword>
<evidence type="ECO:0000313" key="1">
    <source>
        <dbReference type="EMBL" id="KYC34964.1"/>
    </source>
</evidence>
<dbReference type="RefSeq" id="WP_017743747.1">
    <property type="nucleotide sequence ID" value="NZ_KQ976354.1"/>
</dbReference>
<dbReference type="Proteomes" id="UP000076925">
    <property type="component" value="Unassembled WGS sequence"/>
</dbReference>
<dbReference type="OrthoDB" id="515847at2"/>
<dbReference type="EMBL" id="ANNX02000053">
    <property type="protein sequence ID" value="KYC34964.1"/>
    <property type="molecule type" value="Genomic_DNA"/>
</dbReference>
<evidence type="ECO:0000313" key="2">
    <source>
        <dbReference type="Proteomes" id="UP000076925"/>
    </source>
</evidence>